<feature type="domain" description="Guanylate kinase-like" evidence="5">
    <location>
        <begin position="435"/>
        <end position="622"/>
    </location>
</feature>
<dbReference type="SMART" id="SM00326">
    <property type="entry name" value="SH3"/>
    <property type="match status" value="1"/>
</dbReference>
<dbReference type="SUPFAM" id="SSF52540">
    <property type="entry name" value="P-loop containing nucleoside triphosphate hydrolases"/>
    <property type="match status" value="1"/>
</dbReference>
<dbReference type="Pfam" id="PF07653">
    <property type="entry name" value="SH3_2"/>
    <property type="match status" value="1"/>
</dbReference>
<dbReference type="InterPro" id="IPR004172">
    <property type="entry name" value="L27_dom"/>
</dbReference>
<protein>
    <recommendedName>
        <fullName evidence="10">MAGUK p55 subfamily member 6</fullName>
    </recommendedName>
</protein>
<evidence type="ECO:0000259" key="4">
    <source>
        <dbReference type="PROSITE" id="PS50002"/>
    </source>
</evidence>
<evidence type="ECO:0000256" key="1">
    <source>
        <dbReference type="ARBA" id="ARBA00007014"/>
    </source>
</evidence>
<accession>A0AAV2TB54</accession>
<dbReference type="PROSITE" id="PS50002">
    <property type="entry name" value="SH3"/>
    <property type="match status" value="1"/>
</dbReference>
<organism evidence="8 9">
    <name type="scientific">Calicophoron daubneyi</name>
    <name type="common">Rumen fluke</name>
    <name type="synonym">Paramphistomum daubneyi</name>
    <dbReference type="NCBI Taxonomy" id="300641"/>
    <lineage>
        <taxon>Eukaryota</taxon>
        <taxon>Metazoa</taxon>
        <taxon>Spiralia</taxon>
        <taxon>Lophotrochozoa</taxon>
        <taxon>Platyhelminthes</taxon>
        <taxon>Trematoda</taxon>
        <taxon>Digenea</taxon>
        <taxon>Plagiorchiida</taxon>
        <taxon>Pronocephalata</taxon>
        <taxon>Paramphistomoidea</taxon>
        <taxon>Paramphistomidae</taxon>
        <taxon>Calicophoron</taxon>
    </lineage>
</organism>
<reference evidence="8" key="1">
    <citation type="submission" date="2024-06" db="EMBL/GenBank/DDBJ databases">
        <authorList>
            <person name="Liu X."/>
            <person name="Lenzi L."/>
            <person name="Haldenby T S."/>
            <person name="Uol C."/>
        </authorList>
    </citation>
    <scope>NUCLEOTIDE SEQUENCE</scope>
</reference>
<dbReference type="Pfam" id="PF00595">
    <property type="entry name" value="PDZ"/>
    <property type="match status" value="1"/>
</dbReference>
<dbReference type="PROSITE" id="PS50106">
    <property type="entry name" value="PDZ"/>
    <property type="match status" value="1"/>
</dbReference>
<dbReference type="Gene3D" id="2.30.42.10">
    <property type="match status" value="1"/>
</dbReference>
<dbReference type="InterPro" id="IPR001478">
    <property type="entry name" value="PDZ"/>
</dbReference>
<gene>
    <name evidence="8" type="ORF">CDAUBV1_LOCUS7509</name>
</gene>
<evidence type="ECO:0000259" key="5">
    <source>
        <dbReference type="PROSITE" id="PS50052"/>
    </source>
</evidence>
<dbReference type="Gene3D" id="2.30.30.40">
    <property type="entry name" value="SH3 Domains"/>
    <property type="match status" value="1"/>
</dbReference>
<sequence length="637" mass="71522">MKSTPTYSALKKVRKHANEYFQDDDSAELRRLIGGSTVKHITQIYDLISSTQPEVDKDDEDLVSAIQSAVDTVYAGPLKANEGDVEANELIQLLTSPHVRALAEAYTEVTTKHFYTPELPDSAFFTISATGAYGTLASLAASRGSALPLNARSAGDLTSQHPSLLNAYNTSQPALFGTIGSSPGYLDLKKTEATLTGGGPGPALPPVEGTMKIIGFEKNLGEDLGITVVQQNYMSAYYGMVKELVVKRILAASRIEQQGLLHEGDVIREVNGIPVDNPQQLQRILRNAAGTITFKIIPGYQSTPLSSQLFLKAYFSYNPKNDNLIPCKEAGLPFMAGDVLQVLKQEDPHWWQARHYGHEQRAGLIPSVVLQERRRAFIQSAPGSEESAYRMVAFGLARRRRKEVVIPFRARDADLFETKDLVLYEEVALISGFQRPVICFVGADGVGRRSLRDMLIRSNRERYATVVMTTTKERDPDEEDDSEFEVDTPENMEKDERLNKYLEFGQFDGQYYGTKLDSIRKVVSSGRTCLLTCNVQSIPRIRTSEFMPYVVFLAAPSVSCMKAMYEYGMSMGFTDKWKRDEDFRRALEQSKFIERTYRHLLDMILLCDNIEANFEQLSQSLDDLLVQPQWVPARWLY</sequence>
<feature type="domain" description="PDZ" evidence="6">
    <location>
        <begin position="213"/>
        <end position="300"/>
    </location>
</feature>
<evidence type="ECO:0000313" key="8">
    <source>
        <dbReference type="EMBL" id="CAL5134304.1"/>
    </source>
</evidence>
<evidence type="ECO:0000313" key="9">
    <source>
        <dbReference type="Proteomes" id="UP001497525"/>
    </source>
</evidence>
<evidence type="ECO:0008006" key="10">
    <source>
        <dbReference type="Google" id="ProtNLM"/>
    </source>
</evidence>
<dbReference type="InterPro" id="IPR008145">
    <property type="entry name" value="GK/Ca_channel_bsu"/>
</dbReference>
<evidence type="ECO:0000259" key="6">
    <source>
        <dbReference type="PROSITE" id="PS50106"/>
    </source>
</evidence>
<dbReference type="Gene3D" id="3.40.50.300">
    <property type="entry name" value="P-loop containing nucleotide triphosphate hydrolases"/>
    <property type="match status" value="1"/>
</dbReference>
<dbReference type="Proteomes" id="UP001497525">
    <property type="component" value="Unassembled WGS sequence"/>
</dbReference>
<dbReference type="InterPro" id="IPR008144">
    <property type="entry name" value="Guanylate_kin-like_dom"/>
</dbReference>
<dbReference type="SMART" id="SM00228">
    <property type="entry name" value="PDZ"/>
    <property type="match status" value="1"/>
</dbReference>
<dbReference type="InterPro" id="IPR036028">
    <property type="entry name" value="SH3-like_dom_sf"/>
</dbReference>
<dbReference type="SUPFAM" id="SSF50044">
    <property type="entry name" value="SH3-domain"/>
    <property type="match status" value="1"/>
</dbReference>
<dbReference type="InterPro" id="IPR036034">
    <property type="entry name" value="PDZ_sf"/>
</dbReference>
<dbReference type="CDD" id="cd11862">
    <property type="entry name" value="SH3_MPP"/>
    <property type="match status" value="1"/>
</dbReference>
<dbReference type="AlphaFoldDB" id="A0AAV2TB54"/>
<dbReference type="SMART" id="SM00072">
    <property type="entry name" value="GuKc"/>
    <property type="match status" value="1"/>
</dbReference>
<evidence type="ECO:0000256" key="2">
    <source>
        <dbReference type="ARBA" id="ARBA00022443"/>
    </source>
</evidence>
<dbReference type="PROSITE" id="PS50052">
    <property type="entry name" value="GUANYLATE_KINASE_2"/>
    <property type="match status" value="1"/>
</dbReference>
<dbReference type="SUPFAM" id="SSF50156">
    <property type="entry name" value="PDZ domain-like"/>
    <property type="match status" value="1"/>
</dbReference>
<dbReference type="InterPro" id="IPR050716">
    <property type="entry name" value="MAGUK"/>
</dbReference>
<feature type="domain" description="L27" evidence="7">
    <location>
        <begin position="62"/>
        <end position="117"/>
    </location>
</feature>
<name>A0AAV2TB54_CALDB</name>
<comment type="similarity">
    <text evidence="1">Belongs to the MAGUK family.</text>
</comment>
<dbReference type="Pfam" id="PF00625">
    <property type="entry name" value="Guanylate_kin"/>
    <property type="match status" value="1"/>
</dbReference>
<evidence type="ECO:0000259" key="7">
    <source>
        <dbReference type="PROSITE" id="PS51022"/>
    </source>
</evidence>
<dbReference type="EMBL" id="CAXLJL010000190">
    <property type="protein sequence ID" value="CAL5134304.1"/>
    <property type="molecule type" value="Genomic_DNA"/>
</dbReference>
<dbReference type="PANTHER" id="PTHR23122">
    <property type="entry name" value="MEMBRANE-ASSOCIATED GUANYLATE KINASE MAGUK"/>
    <property type="match status" value="1"/>
</dbReference>
<feature type="domain" description="SH3" evidence="4">
    <location>
        <begin position="306"/>
        <end position="375"/>
    </location>
</feature>
<keyword evidence="2 3" id="KW-0728">SH3 domain</keyword>
<dbReference type="InterPro" id="IPR027417">
    <property type="entry name" value="P-loop_NTPase"/>
</dbReference>
<dbReference type="InterPro" id="IPR001452">
    <property type="entry name" value="SH3_domain"/>
</dbReference>
<proteinExistence type="inferred from homology"/>
<comment type="caution">
    <text evidence="8">The sequence shown here is derived from an EMBL/GenBank/DDBJ whole genome shotgun (WGS) entry which is preliminary data.</text>
</comment>
<evidence type="ECO:0000256" key="3">
    <source>
        <dbReference type="PROSITE-ProRule" id="PRU00192"/>
    </source>
</evidence>
<dbReference type="PROSITE" id="PS51022">
    <property type="entry name" value="L27"/>
    <property type="match status" value="1"/>
</dbReference>